<evidence type="ECO:0000313" key="1">
    <source>
        <dbReference type="EMBL" id="QMT39980.1"/>
    </source>
</evidence>
<reference evidence="1 2" key="1">
    <citation type="submission" date="2020-07" db="EMBL/GenBank/DDBJ databases">
        <title>Genomic diversity of species in the Neisseriaceae family.</title>
        <authorList>
            <person name="Vincent A.T."/>
            <person name="Bernet E."/>
            <person name="Veyrier F.J."/>
        </authorList>
    </citation>
    <scope>NUCLEOTIDE SEQUENCE [LARGE SCALE GENOMIC DNA]</scope>
    <source>
        <strain evidence="1 2">DSM 22244</strain>
    </source>
</reference>
<proteinExistence type="predicted"/>
<dbReference type="RefSeq" id="WP_182121738.1">
    <property type="nucleotide sequence ID" value="NZ_CP059567.1"/>
</dbReference>
<sequence length="134" mass="14976">MPWSSVWFWLRRLWPLWVVLLAAGLAYRAGYLKRDTAAEAEMAAVKAEWRQKQLAAELAYRAQLAAAAAEKQRWHDFAQVQSQKLAHTYARLDGQAGRMKQEIADVVQSDAAAGACVGGLGPDSLRLYRRALGY</sequence>
<dbReference type="Proteomes" id="UP000514752">
    <property type="component" value="Chromosome"/>
</dbReference>
<name>A0A7D7N4P3_9NEIS</name>
<evidence type="ECO:0000313" key="2">
    <source>
        <dbReference type="Proteomes" id="UP000514752"/>
    </source>
</evidence>
<gene>
    <name evidence="1" type="ORF">H3L94_08985</name>
</gene>
<protein>
    <submittedName>
        <fullName evidence="1">Uncharacterized protein</fullName>
    </submittedName>
</protein>
<accession>A0A7D7N4P3</accession>
<dbReference type="AlphaFoldDB" id="A0A7D7N4P3"/>
<dbReference type="KEGG" id="nsg:H3L94_08985"/>
<dbReference type="EMBL" id="CP059567">
    <property type="protein sequence ID" value="QMT39980.1"/>
    <property type="molecule type" value="Genomic_DNA"/>
</dbReference>
<organism evidence="1 2">
    <name type="scientific">Neisseria shayeganii</name>
    <dbReference type="NCBI Taxonomy" id="607712"/>
    <lineage>
        <taxon>Bacteria</taxon>
        <taxon>Pseudomonadati</taxon>
        <taxon>Pseudomonadota</taxon>
        <taxon>Betaproteobacteria</taxon>
        <taxon>Neisseriales</taxon>
        <taxon>Neisseriaceae</taxon>
        <taxon>Neisseria</taxon>
    </lineage>
</organism>